<accession>A0A158HVS2</accession>
<gene>
    <name evidence="4" type="ORF">AWB64_05089</name>
</gene>
<keyword evidence="1" id="KW-0560">Oxidoreductase</keyword>
<protein>
    <submittedName>
        <fullName evidence="4">D-isomer specific 2-hydroxyacid dehydrogenase</fullName>
    </submittedName>
</protein>
<dbReference type="InterPro" id="IPR036291">
    <property type="entry name" value="NAD(P)-bd_dom_sf"/>
</dbReference>
<dbReference type="Proteomes" id="UP000054893">
    <property type="component" value="Unassembled WGS sequence"/>
</dbReference>
<dbReference type="AlphaFoldDB" id="A0A158HVS2"/>
<evidence type="ECO:0000313" key="4">
    <source>
        <dbReference type="EMBL" id="SAL48406.1"/>
    </source>
</evidence>
<proteinExistence type="predicted"/>
<evidence type="ECO:0000256" key="1">
    <source>
        <dbReference type="ARBA" id="ARBA00023002"/>
    </source>
</evidence>
<feature type="domain" description="D-isomer specific 2-hydroxyacid dehydrogenase NAD-binding" evidence="3">
    <location>
        <begin position="109"/>
        <end position="279"/>
    </location>
</feature>
<dbReference type="GO" id="GO:0051287">
    <property type="term" value="F:NAD binding"/>
    <property type="evidence" value="ECO:0007669"/>
    <property type="project" value="InterPro"/>
</dbReference>
<dbReference type="GO" id="GO:0016491">
    <property type="term" value="F:oxidoreductase activity"/>
    <property type="evidence" value="ECO:0007669"/>
    <property type="project" value="UniProtKB-KW"/>
</dbReference>
<dbReference type="Gene3D" id="3.40.50.720">
    <property type="entry name" value="NAD(P)-binding Rossmann-like Domain"/>
    <property type="match status" value="2"/>
</dbReference>
<evidence type="ECO:0000259" key="3">
    <source>
        <dbReference type="Pfam" id="PF02826"/>
    </source>
</evidence>
<keyword evidence="2" id="KW-0520">NAD</keyword>
<dbReference type="CDD" id="cd12164">
    <property type="entry name" value="GDH_like_2"/>
    <property type="match status" value="1"/>
</dbReference>
<name>A0A158HVS2_CABSO</name>
<dbReference type="PANTHER" id="PTHR43333">
    <property type="entry name" value="2-HACID_DH_C DOMAIN-CONTAINING PROTEIN"/>
    <property type="match status" value="1"/>
</dbReference>
<dbReference type="InterPro" id="IPR006140">
    <property type="entry name" value="D-isomer_DH_NAD-bd"/>
</dbReference>
<dbReference type="EMBL" id="FCOC02000021">
    <property type="protein sequence ID" value="SAL48406.1"/>
    <property type="molecule type" value="Genomic_DNA"/>
</dbReference>
<dbReference type="SUPFAM" id="SSF51735">
    <property type="entry name" value="NAD(P)-binding Rossmann-fold domains"/>
    <property type="match status" value="1"/>
</dbReference>
<dbReference type="Pfam" id="PF02826">
    <property type="entry name" value="2-Hacid_dh_C"/>
    <property type="match status" value="1"/>
</dbReference>
<evidence type="ECO:0000256" key="2">
    <source>
        <dbReference type="ARBA" id="ARBA00023027"/>
    </source>
</evidence>
<dbReference type="RefSeq" id="WP_060858128.1">
    <property type="nucleotide sequence ID" value="NZ_FCOC02000021.1"/>
</dbReference>
<sequence>MNAPIPFVVNPDYRFAREWLAALQREMPGERIVPLNELDTAAKAESTFAIVINPLPEDIRQLPRLAWVHSVWAGVERLVTDLADTDLKIVRLVDPQLADTMAEAVLAWTMFLHRDMPLYAAQQREHIWMPLEYTRAQAKTIALLGLGALGEAAARRLLDAGFNVCGWSRTRKTLAGVECFAGESELPAMLAKADILICLLPLTAGTNDLLNAETLGHVPSGASLINFARGPIISDHALRACLDNGHIKHAVLDVFSVEPLPPDAWQWAHPDVTVLPHISAPTDCRTASAIIAQNINRYRETGQIPESVDRARGY</sequence>
<evidence type="ECO:0000313" key="5">
    <source>
        <dbReference type="Proteomes" id="UP000054893"/>
    </source>
</evidence>
<dbReference type="PANTHER" id="PTHR43333:SF1">
    <property type="entry name" value="D-ISOMER SPECIFIC 2-HYDROXYACID DEHYDROGENASE NAD-BINDING DOMAIN-CONTAINING PROTEIN"/>
    <property type="match status" value="1"/>
</dbReference>
<organism evidence="4 5">
    <name type="scientific">Caballeronia sordidicola</name>
    <name type="common">Burkholderia sordidicola</name>
    <dbReference type="NCBI Taxonomy" id="196367"/>
    <lineage>
        <taxon>Bacteria</taxon>
        <taxon>Pseudomonadati</taxon>
        <taxon>Pseudomonadota</taxon>
        <taxon>Betaproteobacteria</taxon>
        <taxon>Burkholderiales</taxon>
        <taxon>Burkholderiaceae</taxon>
        <taxon>Caballeronia</taxon>
    </lineage>
</organism>
<reference evidence="4 5" key="1">
    <citation type="submission" date="2016-01" db="EMBL/GenBank/DDBJ databases">
        <authorList>
            <person name="Oliw E.H."/>
        </authorList>
    </citation>
    <scope>NUCLEOTIDE SEQUENCE [LARGE SCALE GENOMIC DNA]</scope>
    <source>
        <strain evidence="4">LMG 22029</strain>
    </source>
</reference>